<keyword evidence="8 10" id="KW-0924">Ammonia transport</keyword>
<keyword evidence="14" id="KW-1185">Reference proteome</keyword>
<dbReference type="Pfam" id="PF00909">
    <property type="entry name" value="Ammonium_transp"/>
    <property type="match status" value="1"/>
</dbReference>
<feature type="transmembrane region" description="Helical" evidence="10">
    <location>
        <begin position="323"/>
        <end position="341"/>
    </location>
</feature>
<evidence type="ECO:0000256" key="7">
    <source>
        <dbReference type="ARBA" id="ARBA00023136"/>
    </source>
</evidence>
<feature type="transmembrane region" description="Helical" evidence="10">
    <location>
        <begin position="353"/>
        <end position="372"/>
    </location>
</feature>
<evidence type="ECO:0000256" key="6">
    <source>
        <dbReference type="ARBA" id="ARBA00022989"/>
    </source>
</evidence>
<dbReference type="GO" id="GO:0005886">
    <property type="term" value="C:plasma membrane"/>
    <property type="evidence" value="ECO:0007669"/>
    <property type="project" value="UniProtKB-SubCell"/>
</dbReference>
<keyword evidence="4" id="KW-1003">Cell membrane</keyword>
<evidence type="ECO:0000256" key="10">
    <source>
        <dbReference type="RuleBase" id="RU362002"/>
    </source>
</evidence>
<dbReference type="AlphaFoldDB" id="A0A0K6GT69"/>
<evidence type="ECO:0000256" key="5">
    <source>
        <dbReference type="ARBA" id="ARBA00022692"/>
    </source>
</evidence>
<feature type="chain" id="PRO_5005503455" description="Ammonium transporter" evidence="11">
    <location>
        <begin position="21"/>
        <end position="435"/>
    </location>
</feature>
<evidence type="ECO:0000256" key="11">
    <source>
        <dbReference type="SAM" id="SignalP"/>
    </source>
</evidence>
<dbReference type="InterPro" id="IPR018047">
    <property type="entry name" value="Ammonium_transpt_CS"/>
</dbReference>
<dbReference type="Gene3D" id="1.10.3430.10">
    <property type="entry name" value="Ammonium transporter AmtB like domains"/>
    <property type="match status" value="1"/>
</dbReference>
<feature type="transmembrane region" description="Helical" evidence="10">
    <location>
        <begin position="297"/>
        <end position="317"/>
    </location>
</feature>
<evidence type="ECO:0000256" key="8">
    <source>
        <dbReference type="ARBA" id="ARBA00023177"/>
    </source>
</evidence>
<feature type="transmembrane region" description="Helical" evidence="10">
    <location>
        <begin position="384"/>
        <end position="405"/>
    </location>
</feature>
<keyword evidence="7 10" id="KW-0472">Membrane</keyword>
<sequence>MKKLAYLAPAALSMALPAVAAGPTGPTLVDASAVSAGDTAWMLTSTALVLFMTIPGLALFYGGMVRKKNVLATLMQSFAICALMTVLWTVAGYSLAFTPGNAWIGGTDRLLLEGLAYLKDTAKLTVHPLAGTIPESVFMMFQMTFAIITPALITGAFAERMKFSSMMVFMALWSFLVYVPVAHWVWAPGGWMADKGVLDFAGGTVVHINAGIAGLVAALVLGKRVGFGREAMPPHNLILTLIGASMLWVGWFGFNAGSAVAADGRAGMAMMVTQIATGMAALAWMAAEWLAKGKPSVLGIASGAVAGLVAITPAAGFVDAKGALAIGLVAGVVCYWGATGLKHALGYDDSLDAFGVHGVGGIVGALLTGVFAVKDIGGVDGSLLTQAIGVGATVVYCGVVTFVLLKLIDLVMGLRVSEEEEREGLDVVLHGERVE</sequence>
<feature type="transmembrane region" description="Helical" evidence="10">
    <location>
        <begin position="74"/>
        <end position="96"/>
    </location>
</feature>
<dbReference type="InterPro" id="IPR024041">
    <property type="entry name" value="NH4_transpt_AmtB-like_dom"/>
</dbReference>
<evidence type="ECO:0000259" key="12">
    <source>
        <dbReference type="Pfam" id="PF00909"/>
    </source>
</evidence>
<accession>A0A0K6GT69</accession>
<dbReference type="InterPro" id="IPR029020">
    <property type="entry name" value="Ammonium/urea_transptr"/>
</dbReference>
<keyword evidence="5 10" id="KW-0812">Transmembrane</keyword>
<feature type="transmembrane region" description="Helical" evidence="10">
    <location>
        <begin position="137"/>
        <end position="158"/>
    </location>
</feature>
<feature type="transmembrane region" description="Helical" evidence="10">
    <location>
        <begin position="237"/>
        <end position="254"/>
    </location>
</feature>
<dbReference type="Proteomes" id="UP000243535">
    <property type="component" value="Unassembled WGS sequence"/>
</dbReference>
<keyword evidence="3 10" id="KW-0813">Transport</keyword>
<evidence type="ECO:0000256" key="1">
    <source>
        <dbReference type="ARBA" id="ARBA00004651"/>
    </source>
</evidence>
<comment type="similarity">
    <text evidence="2 10">Belongs to the ammonia transporter channel (TC 1.A.11.2) family.</text>
</comment>
<name>A0A0K6GT69_9NEIS</name>
<organism evidence="13 14">
    <name type="scientific">Gulbenkiania indica</name>
    <dbReference type="NCBI Taxonomy" id="375574"/>
    <lineage>
        <taxon>Bacteria</taxon>
        <taxon>Pseudomonadati</taxon>
        <taxon>Pseudomonadota</taxon>
        <taxon>Betaproteobacteria</taxon>
        <taxon>Neisseriales</taxon>
        <taxon>Chromobacteriaceae</taxon>
        <taxon>Gulbenkiania</taxon>
    </lineage>
</organism>
<gene>
    <name evidence="13" type="ORF">Ga0061063_0545</name>
</gene>
<dbReference type="GO" id="GO:0008519">
    <property type="term" value="F:ammonium channel activity"/>
    <property type="evidence" value="ECO:0007669"/>
    <property type="project" value="InterPro"/>
</dbReference>
<evidence type="ECO:0000313" key="14">
    <source>
        <dbReference type="Proteomes" id="UP000243535"/>
    </source>
</evidence>
<protein>
    <recommendedName>
        <fullName evidence="9 10">Ammonium transporter</fullName>
    </recommendedName>
</protein>
<dbReference type="InterPro" id="IPR001905">
    <property type="entry name" value="Ammonium_transpt"/>
</dbReference>
<reference evidence="14" key="1">
    <citation type="submission" date="2015-08" db="EMBL/GenBank/DDBJ databases">
        <authorList>
            <person name="Varghese N."/>
        </authorList>
    </citation>
    <scope>NUCLEOTIDE SEQUENCE [LARGE SCALE GENOMIC DNA]</scope>
    <source>
        <strain evidence="14">DSM 17901</strain>
    </source>
</reference>
<dbReference type="STRING" id="375574.GCA_001418035_00344"/>
<dbReference type="FunFam" id="1.10.3430.10:FF:000007">
    <property type="entry name" value="Ammonium transporter"/>
    <property type="match status" value="1"/>
</dbReference>
<keyword evidence="6 10" id="KW-1133">Transmembrane helix</keyword>
<evidence type="ECO:0000256" key="4">
    <source>
        <dbReference type="ARBA" id="ARBA00022475"/>
    </source>
</evidence>
<feature type="transmembrane region" description="Helical" evidence="10">
    <location>
        <begin position="206"/>
        <end position="225"/>
    </location>
</feature>
<feature type="transmembrane region" description="Helical" evidence="10">
    <location>
        <begin position="40"/>
        <end position="62"/>
    </location>
</feature>
<dbReference type="PANTHER" id="PTHR43029">
    <property type="entry name" value="AMMONIUM TRANSPORTER MEP2"/>
    <property type="match status" value="1"/>
</dbReference>
<evidence type="ECO:0000256" key="9">
    <source>
        <dbReference type="ARBA" id="ARBA00050025"/>
    </source>
</evidence>
<dbReference type="PROSITE" id="PS01219">
    <property type="entry name" value="AMMONIUM_TRANSP"/>
    <property type="match status" value="1"/>
</dbReference>
<comment type="subcellular location">
    <subcellularLocation>
        <location evidence="1 10">Cell membrane</location>
        <topology evidence="1 10">Multi-pass membrane protein</topology>
    </subcellularLocation>
</comment>
<keyword evidence="11" id="KW-0732">Signal</keyword>
<feature type="transmembrane region" description="Helical" evidence="10">
    <location>
        <begin position="266"/>
        <end position="285"/>
    </location>
</feature>
<feature type="domain" description="Ammonium transporter AmtB-like" evidence="12">
    <location>
        <begin position="40"/>
        <end position="433"/>
    </location>
</feature>
<evidence type="ECO:0000256" key="3">
    <source>
        <dbReference type="ARBA" id="ARBA00022448"/>
    </source>
</evidence>
<evidence type="ECO:0000256" key="2">
    <source>
        <dbReference type="ARBA" id="ARBA00005887"/>
    </source>
</evidence>
<dbReference type="SUPFAM" id="SSF111352">
    <property type="entry name" value="Ammonium transporter"/>
    <property type="match status" value="1"/>
</dbReference>
<dbReference type="NCBIfam" id="TIGR00836">
    <property type="entry name" value="amt"/>
    <property type="match status" value="1"/>
</dbReference>
<dbReference type="OrthoDB" id="9814202at2"/>
<feature type="transmembrane region" description="Helical" evidence="10">
    <location>
        <begin position="165"/>
        <end position="186"/>
    </location>
</feature>
<dbReference type="PANTHER" id="PTHR43029:SF10">
    <property type="entry name" value="AMMONIUM TRANSPORTER MEP2"/>
    <property type="match status" value="1"/>
</dbReference>
<dbReference type="EMBL" id="CYHA01000001">
    <property type="protein sequence ID" value="CUA81701.1"/>
    <property type="molecule type" value="Genomic_DNA"/>
</dbReference>
<evidence type="ECO:0000313" key="13">
    <source>
        <dbReference type="EMBL" id="CUA81701.1"/>
    </source>
</evidence>
<feature type="signal peptide" evidence="11">
    <location>
        <begin position="1"/>
        <end position="20"/>
    </location>
</feature>
<proteinExistence type="inferred from homology"/>